<evidence type="ECO:0000256" key="2">
    <source>
        <dbReference type="SAM" id="Phobius"/>
    </source>
</evidence>
<feature type="transmembrane region" description="Helical" evidence="2">
    <location>
        <begin position="75"/>
        <end position="95"/>
    </location>
</feature>
<evidence type="ECO:0000256" key="1">
    <source>
        <dbReference type="SAM" id="MobiDB-lite"/>
    </source>
</evidence>
<accession>A0A930VC71</accession>
<evidence type="ECO:0000313" key="3">
    <source>
        <dbReference type="EMBL" id="MBF4763758.1"/>
    </source>
</evidence>
<keyword evidence="2" id="KW-0812">Transmembrane</keyword>
<feature type="compositionally biased region" description="Pro residues" evidence="1">
    <location>
        <begin position="28"/>
        <end position="39"/>
    </location>
</feature>
<organism evidence="3 4">
    <name type="scientific">Nocardioides islandensis</name>
    <dbReference type="NCBI Taxonomy" id="433663"/>
    <lineage>
        <taxon>Bacteria</taxon>
        <taxon>Bacillati</taxon>
        <taxon>Actinomycetota</taxon>
        <taxon>Actinomycetes</taxon>
        <taxon>Propionibacteriales</taxon>
        <taxon>Nocardioidaceae</taxon>
        <taxon>Nocardioides</taxon>
    </lineage>
</organism>
<sequence length="135" mass="14917">MTGPRDTHGEDAAWRDIVDNYGDRPLLEPEPTPPAPQPDDQPDDHPELATDDPWLEERFVPPPPPPLPRLPFDRLLAWSGVFVSPLILLVATVLQLHLPTMVAWLLVGGFLGGFGYLVAQMPRGPRDPYDDGAVL</sequence>
<keyword evidence="4" id="KW-1185">Reference proteome</keyword>
<keyword evidence="2" id="KW-1133">Transmembrane helix</keyword>
<proteinExistence type="predicted"/>
<name>A0A930VC71_9ACTN</name>
<gene>
    <name evidence="3" type="ORF">ISU07_11535</name>
</gene>
<dbReference type="Proteomes" id="UP000640489">
    <property type="component" value="Unassembled WGS sequence"/>
</dbReference>
<protein>
    <recommendedName>
        <fullName evidence="5">DUF2530 domain-containing protein</fullName>
    </recommendedName>
</protein>
<feature type="region of interest" description="Disordered" evidence="1">
    <location>
        <begin position="1"/>
        <end position="63"/>
    </location>
</feature>
<feature type="transmembrane region" description="Helical" evidence="2">
    <location>
        <begin position="101"/>
        <end position="119"/>
    </location>
</feature>
<evidence type="ECO:0008006" key="5">
    <source>
        <dbReference type="Google" id="ProtNLM"/>
    </source>
</evidence>
<evidence type="ECO:0000313" key="4">
    <source>
        <dbReference type="Proteomes" id="UP000640489"/>
    </source>
</evidence>
<reference evidence="3" key="1">
    <citation type="submission" date="2020-11" db="EMBL/GenBank/DDBJ databases">
        <title>Nocardioides sp. nov., isolated from Soil of Cynanchum wilfordii Hemsley rhizosphere.</title>
        <authorList>
            <person name="Lee J.-S."/>
            <person name="Suh M.K."/>
            <person name="Kim J.-S."/>
        </authorList>
    </citation>
    <scope>NUCLEOTIDE SEQUENCE</scope>
    <source>
        <strain evidence="3">KCTC 19275</strain>
    </source>
</reference>
<dbReference type="AlphaFoldDB" id="A0A930VC71"/>
<feature type="compositionally biased region" description="Basic and acidic residues" evidence="1">
    <location>
        <begin position="1"/>
        <end position="27"/>
    </location>
</feature>
<keyword evidence="2" id="KW-0472">Membrane</keyword>
<comment type="caution">
    <text evidence="3">The sequence shown here is derived from an EMBL/GenBank/DDBJ whole genome shotgun (WGS) entry which is preliminary data.</text>
</comment>
<dbReference type="EMBL" id="JADKPN010000006">
    <property type="protein sequence ID" value="MBF4763758.1"/>
    <property type="molecule type" value="Genomic_DNA"/>
</dbReference>
<dbReference type="RefSeq" id="WP_194706953.1">
    <property type="nucleotide sequence ID" value="NZ_JADKPN010000006.1"/>
</dbReference>